<dbReference type="OrthoDB" id="9782219at2"/>
<comment type="caution">
    <text evidence="5">The sequence shown here is derived from an EMBL/GenBank/DDBJ whole genome shotgun (WGS) entry which is preliminary data.</text>
</comment>
<dbReference type="GO" id="GO:0003677">
    <property type="term" value="F:DNA binding"/>
    <property type="evidence" value="ECO:0007669"/>
    <property type="project" value="UniProtKB-KW"/>
</dbReference>
<sequence length="168" mass="18864">MRRTSYEQMNCSIASALDVVGEPWTLLIVRDAFYGVRRFDDFQENLGIARNVLTARLKKLVEAGIFRKTAYRQRPLRHEYRLTDKGAALFTVIVGLKQWGDRYGAAARSGKPMDLVNRGDGRPLEPVLIDADSGQRLELTNVRAVAGPGADQGTRAFFERLAINRPAR</sequence>
<reference evidence="5 6" key="1">
    <citation type="submission" date="2019-07" db="EMBL/GenBank/DDBJ databases">
        <title>Whole genome shotgun sequence of Reyranella soli NBRC 108950.</title>
        <authorList>
            <person name="Hosoyama A."/>
            <person name="Uohara A."/>
            <person name="Ohji S."/>
            <person name="Ichikawa N."/>
        </authorList>
    </citation>
    <scope>NUCLEOTIDE SEQUENCE [LARGE SCALE GENOMIC DNA]</scope>
    <source>
        <strain evidence="5 6">NBRC 108950</strain>
    </source>
</reference>
<evidence type="ECO:0000256" key="1">
    <source>
        <dbReference type="ARBA" id="ARBA00023015"/>
    </source>
</evidence>
<feature type="domain" description="HTH hxlR-type" evidence="4">
    <location>
        <begin position="11"/>
        <end position="108"/>
    </location>
</feature>
<keyword evidence="6" id="KW-1185">Reference proteome</keyword>
<keyword evidence="3" id="KW-0804">Transcription</keyword>
<dbReference type="PROSITE" id="PS51118">
    <property type="entry name" value="HTH_HXLR"/>
    <property type="match status" value="1"/>
</dbReference>
<dbReference type="Pfam" id="PF01638">
    <property type="entry name" value="HxlR"/>
    <property type="match status" value="1"/>
</dbReference>
<protein>
    <submittedName>
        <fullName evidence="5">HxlR family transcriptional regulator</fullName>
    </submittedName>
</protein>
<gene>
    <name evidence="5" type="ORF">RSO01_42810</name>
</gene>
<keyword evidence="2" id="KW-0238">DNA-binding</keyword>
<dbReference type="PANTHER" id="PTHR33204">
    <property type="entry name" value="TRANSCRIPTIONAL REGULATOR, MARR FAMILY"/>
    <property type="match status" value="1"/>
</dbReference>
<dbReference type="PANTHER" id="PTHR33204:SF18">
    <property type="entry name" value="TRANSCRIPTIONAL REGULATORY PROTEIN"/>
    <property type="match status" value="1"/>
</dbReference>
<proteinExistence type="predicted"/>
<dbReference type="RefSeq" id="WP_147151487.1">
    <property type="nucleotide sequence ID" value="NZ_BKAJ01000074.1"/>
</dbReference>
<dbReference type="EMBL" id="BKAJ01000074">
    <property type="protein sequence ID" value="GEP57115.1"/>
    <property type="molecule type" value="Genomic_DNA"/>
</dbReference>
<dbReference type="Gene3D" id="1.10.10.10">
    <property type="entry name" value="Winged helix-like DNA-binding domain superfamily/Winged helix DNA-binding domain"/>
    <property type="match status" value="1"/>
</dbReference>
<evidence type="ECO:0000259" key="4">
    <source>
        <dbReference type="PROSITE" id="PS51118"/>
    </source>
</evidence>
<keyword evidence="1" id="KW-0805">Transcription regulation</keyword>
<dbReference type="InterPro" id="IPR036388">
    <property type="entry name" value="WH-like_DNA-bd_sf"/>
</dbReference>
<evidence type="ECO:0000256" key="3">
    <source>
        <dbReference type="ARBA" id="ARBA00023163"/>
    </source>
</evidence>
<dbReference type="SUPFAM" id="SSF46785">
    <property type="entry name" value="Winged helix' DNA-binding domain"/>
    <property type="match status" value="1"/>
</dbReference>
<evidence type="ECO:0000313" key="6">
    <source>
        <dbReference type="Proteomes" id="UP000321058"/>
    </source>
</evidence>
<organism evidence="5 6">
    <name type="scientific">Reyranella soli</name>
    <dbReference type="NCBI Taxonomy" id="1230389"/>
    <lineage>
        <taxon>Bacteria</taxon>
        <taxon>Pseudomonadati</taxon>
        <taxon>Pseudomonadota</taxon>
        <taxon>Alphaproteobacteria</taxon>
        <taxon>Hyphomicrobiales</taxon>
        <taxon>Reyranellaceae</taxon>
        <taxon>Reyranella</taxon>
    </lineage>
</organism>
<dbReference type="AlphaFoldDB" id="A0A512NDU3"/>
<accession>A0A512NDU3</accession>
<name>A0A512NDU3_9HYPH</name>
<evidence type="ECO:0000256" key="2">
    <source>
        <dbReference type="ARBA" id="ARBA00023125"/>
    </source>
</evidence>
<dbReference type="InterPro" id="IPR002577">
    <property type="entry name" value="HTH_HxlR"/>
</dbReference>
<dbReference type="Proteomes" id="UP000321058">
    <property type="component" value="Unassembled WGS sequence"/>
</dbReference>
<dbReference type="InterPro" id="IPR036390">
    <property type="entry name" value="WH_DNA-bd_sf"/>
</dbReference>
<evidence type="ECO:0000313" key="5">
    <source>
        <dbReference type="EMBL" id="GEP57115.1"/>
    </source>
</evidence>